<dbReference type="InterPro" id="IPR036322">
    <property type="entry name" value="WD40_repeat_dom_sf"/>
</dbReference>
<accession>A0ABP1PZI9</accession>
<dbReference type="SUPFAM" id="SSF50969">
    <property type="entry name" value="YVTN repeat-like/Quinoprotein amine dehydrogenase"/>
    <property type="match status" value="1"/>
</dbReference>
<dbReference type="Pfam" id="PF04003">
    <property type="entry name" value="Utp12"/>
    <property type="match status" value="1"/>
</dbReference>
<evidence type="ECO:0000256" key="4">
    <source>
        <dbReference type="PROSITE-ProRule" id="PRU00221"/>
    </source>
</evidence>
<dbReference type="PANTHER" id="PTHR19858">
    <property type="entry name" value="WD40 REPEAT PROTEIN"/>
    <property type="match status" value="1"/>
</dbReference>
<evidence type="ECO:0000313" key="8">
    <source>
        <dbReference type="Proteomes" id="UP001642540"/>
    </source>
</evidence>
<proteinExistence type="inferred from homology"/>
<dbReference type="InterPro" id="IPR007148">
    <property type="entry name" value="SSU_processome_Utp12"/>
</dbReference>
<dbReference type="SMART" id="SM00320">
    <property type="entry name" value="WD40"/>
    <property type="match status" value="9"/>
</dbReference>
<comment type="caution">
    <text evidence="7">The sequence shown here is derived from an EMBL/GenBank/DDBJ whole genome shotgun (WGS) entry which is preliminary data.</text>
</comment>
<protein>
    <recommendedName>
        <fullName evidence="6">Small-subunit processome Utp12 domain-containing protein</fullName>
    </recommendedName>
</protein>
<name>A0ABP1PZI9_9HEXA</name>
<dbReference type="Gene3D" id="2.130.10.10">
    <property type="entry name" value="YVTN repeat-like/Quinoprotein amine dehydrogenase"/>
    <property type="match status" value="3"/>
</dbReference>
<dbReference type="PROSITE" id="PS50082">
    <property type="entry name" value="WD_REPEATS_2"/>
    <property type="match status" value="2"/>
</dbReference>
<dbReference type="Proteomes" id="UP001642540">
    <property type="component" value="Unassembled WGS sequence"/>
</dbReference>
<feature type="domain" description="Small-subunit processome Utp12" evidence="6">
    <location>
        <begin position="786"/>
        <end position="881"/>
    </location>
</feature>
<dbReference type="InterPro" id="IPR001680">
    <property type="entry name" value="WD40_rpt"/>
</dbReference>
<organism evidence="7 8">
    <name type="scientific">Orchesella dallaii</name>
    <dbReference type="NCBI Taxonomy" id="48710"/>
    <lineage>
        <taxon>Eukaryota</taxon>
        <taxon>Metazoa</taxon>
        <taxon>Ecdysozoa</taxon>
        <taxon>Arthropoda</taxon>
        <taxon>Hexapoda</taxon>
        <taxon>Collembola</taxon>
        <taxon>Entomobryomorpha</taxon>
        <taxon>Entomobryoidea</taxon>
        <taxon>Orchesellidae</taxon>
        <taxon>Orchesellinae</taxon>
        <taxon>Orchesella</taxon>
    </lineage>
</organism>
<evidence type="ECO:0000256" key="5">
    <source>
        <dbReference type="SAM" id="MobiDB-lite"/>
    </source>
</evidence>
<keyword evidence="8" id="KW-1185">Reference proteome</keyword>
<comment type="similarity">
    <text evidence="1">Belongs to the WD repeat PWP2 family.</text>
</comment>
<feature type="compositionally biased region" description="Basic and acidic residues" evidence="5">
    <location>
        <begin position="237"/>
        <end position="248"/>
    </location>
</feature>
<dbReference type="CDD" id="cd00200">
    <property type="entry name" value="WD40"/>
    <property type="match status" value="1"/>
</dbReference>
<feature type="region of interest" description="Disordered" evidence="5">
    <location>
        <begin position="237"/>
        <end position="271"/>
    </location>
</feature>
<reference evidence="7 8" key="1">
    <citation type="submission" date="2024-08" db="EMBL/GenBank/DDBJ databases">
        <authorList>
            <person name="Cucini C."/>
            <person name="Frati F."/>
        </authorList>
    </citation>
    <scope>NUCLEOTIDE SEQUENCE [LARGE SCALE GENOMIC DNA]</scope>
</reference>
<dbReference type="PANTHER" id="PTHR19858:SF0">
    <property type="entry name" value="PERIODIC TRYPTOPHAN PROTEIN 2 HOMOLOG"/>
    <property type="match status" value="1"/>
</dbReference>
<gene>
    <name evidence="7" type="ORF">ODALV1_LOCUS4903</name>
</gene>
<evidence type="ECO:0000259" key="6">
    <source>
        <dbReference type="Pfam" id="PF04003"/>
    </source>
</evidence>
<dbReference type="SUPFAM" id="SSF50978">
    <property type="entry name" value="WD40 repeat-like"/>
    <property type="match status" value="1"/>
</dbReference>
<feature type="region of interest" description="Disordered" evidence="5">
    <location>
        <begin position="893"/>
        <end position="935"/>
    </location>
</feature>
<feature type="repeat" description="WD" evidence="4">
    <location>
        <begin position="420"/>
        <end position="461"/>
    </location>
</feature>
<feature type="compositionally biased region" description="Acidic residues" evidence="5">
    <location>
        <begin position="908"/>
        <end position="921"/>
    </location>
</feature>
<keyword evidence="2 4" id="KW-0853">WD repeat</keyword>
<evidence type="ECO:0000313" key="7">
    <source>
        <dbReference type="EMBL" id="CAL8081405.1"/>
    </source>
</evidence>
<dbReference type="EMBL" id="CAXLJM020000015">
    <property type="protein sequence ID" value="CAL8081405.1"/>
    <property type="molecule type" value="Genomic_DNA"/>
</dbReference>
<dbReference type="PROSITE" id="PS50294">
    <property type="entry name" value="WD_REPEATS_REGION"/>
    <property type="match status" value="1"/>
</dbReference>
<dbReference type="InterPro" id="IPR027145">
    <property type="entry name" value="PWP2"/>
</dbReference>
<feature type="repeat" description="WD" evidence="4">
    <location>
        <begin position="378"/>
        <end position="419"/>
    </location>
</feature>
<dbReference type="InterPro" id="IPR019775">
    <property type="entry name" value="WD40_repeat_CS"/>
</dbReference>
<evidence type="ECO:0000256" key="3">
    <source>
        <dbReference type="ARBA" id="ARBA00022737"/>
    </source>
</evidence>
<evidence type="ECO:0000256" key="2">
    <source>
        <dbReference type="ARBA" id="ARBA00022574"/>
    </source>
</evidence>
<evidence type="ECO:0000256" key="1">
    <source>
        <dbReference type="ARBA" id="ARBA00010226"/>
    </source>
</evidence>
<dbReference type="SUPFAM" id="SSF82171">
    <property type="entry name" value="DPP6 N-terminal domain-like"/>
    <property type="match status" value="1"/>
</dbReference>
<dbReference type="PROSITE" id="PS00678">
    <property type="entry name" value="WD_REPEATS_1"/>
    <property type="match status" value="1"/>
</dbReference>
<sequence length="983" mass="109371">MSISQFKLTNVLGTVYNQGNVLYTRDGSTLIAPVGNKITIYDLKHSKTRTLCFNSSHNYKSLALSPNGRLLVAVNEIGFTHCISLATNSLLHCMKLSDGSVLKFSPDGNYLAVGEPKMVKVYRAPSDSSVGVAPMDLERVFPNVPGNVTTIDWSWDSVLLVAASSDSPMISVFSMLKFRNFRNSCFTAHKLGVVGVFFEQMEYNIISVCKGGIMTRWICTDEPEEWERDTESIKLNQEKTDWVSKDEESGPGQRSKKKKKKEPNVEDDTPRQLSRFNALPIDWRQLENQKDTKRSGNIRVKCVDLNQRRSLAVLGLEDGVLNLLELPSGTLIQEINIMQQEITTLAFSPEGDWIALGSSVGGLLVVWEWTSESFVMKQQGHMDNIQCLDFSADGRWIVTGAHDGKVKLWETHNGFAAHTFSEHTAAVTGVVFMQSSKAVISSSLDGTVRAFDTMRYRNFRTFLASRPAQFSGVSVDSSDSYVASGSIDDFNIFVWHVQSGRLLMEIPGHGGPIADIRFNPQRGSSMLASISWDKTLRIMDCLESDSTTQVIPLEAEATALAFRPDGREIVVATLNGSIAFINPDEQQVIGTVNGRFHMASSQGKGGSRSIEKSFEDTAFQTVSYSADGNLVLAGGKSPYLCIYDSVNQVIVHKEEITRNRSLNSQPGGWTVKQQTEFGVIGMIKSRNDDEKLPGTKRRIPKADTVSHPDIIQAYATKFSPGGRMWAAATTEGVQLYTTDSAASFFNPIDGSRKITPQAISEALKNQHFDAALFMALKLNIPATTTMVLEKIPVSFHSAIVMSMTTSLLKLCLQHLGSVLNETSHVMFHMLLMRKMLQVHLKTLEVDREFMRPIISNVQKVANRRLKESGDTTESNKYLMEVYQMLQKRLKLEGSGEQRKLKRHAVEQNGDETETDESDDENTERNVKENWLLNSPDENMEIKMELDSIANTSDEDIGSEVEMVSILCKPNKSRVRDVSLSSSE</sequence>
<dbReference type="InterPro" id="IPR015943">
    <property type="entry name" value="WD40/YVTN_repeat-like_dom_sf"/>
</dbReference>
<keyword evidence="3" id="KW-0677">Repeat</keyword>
<dbReference type="Pfam" id="PF00400">
    <property type="entry name" value="WD40"/>
    <property type="match status" value="4"/>
</dbReference>
<dbReference type="InterPro" id="IPR011044">
    <property type="entry name" value="Quino_amine_DH_bsu"/>
</dbReference>